<gene>
    <name evidence="5" type="ORF">DFQ27_007125</name>
</gene>
<evidence type="ECO:0000256" key="2">
    <source>
        <dbReference type="ARBA" id="ARBA00005964"/>
    </source>
</evidence>
<organism evidence="5 6">
    <name type="scientific">Actinomortierella ambigua</name>
    <dbReference type="NCBI Taxonomy" id="1343610"/>
    <lineage>
        <taxon>Eukaryota</taxon>
        <taxon>Fungi</taxon>
        <taxon>Fungi incertae sedis</taxon>
        <taxon>Mucoromycota</taxon>
        <taxon>Mortierellomycotina</taxon>
        <taxon>Mortierellomycetes</taxon>
        <taxon>Mortierellales</taxon>
        <taxon>Mortierellaceae</taxon>
        <taxon>Actinomortierella</taxon>
    </lineage>
</organism>
<dbReference type="SUPFAM" id="SSF56176">
    <property type="entry name" value="FAD-binding/transporter-associated domain-like"/>
    <property type="match status" value="1"/>
</dbReference>
<dbReference type="Pfam" id="PF01565">
    <property type="entry name" value="FAD_binding_4"/>
    <property type="match status" value="1"/>
</dbReference>
<dbReference type="PROSITE" id="PS51387">
    <property type="entry name" value="FAD_PCMH"/>
    <property type="match status" value="1"/>
</dbReference>
<dbReference type="EMBL" id="JAAAJB010000549">
    <property type="protein sequence ID" value="KAG0253936.1"/>
    <property type="molecule type" value="Genomic_DNA"/>
</dbReference>
<protein>
    <recommendedName>
        <fullName evidence="4">FAD-binding PCMH-type domain-containing protein</fullName>
    </recommendedName>
</protein>
<comment type="similarity">
    <text evidence="1">Belongs to the oxygen-dependent FAD-linked oxidoreductase family.</text>
</comment>
<dbReference type="Gene3D" id="3.40.50.1820">
    <property type="entry name" value="alpha/beta hydrolase"/>
    <property type="match status" value="1"/>
</dbReference>
<comment type="similarity">
    <text evidence="2">Belongs to the type-B carboxylesterase/lipase family.</text>
</comment>
<evidence type="ECO:0000256" key="1">
    <source>
        <dbReference type="ARBA" id="ARBA00005466"/>
    </source>
</evidence>
<dbReference type="GO" id="GO:0003990">
    <property type="term" value="F:acetylcholinesterase activity"/>
    <property type="evidence" value="ECO:0007669"/>
    <property type="project" value="TreeGrafter"/>
</dbReference>
<reference evidence="5" key="1">
    <citation type="journal article" date="2020" name="Fungal Divers.">
        <title>Resolving the Mortierellaceae phylogeny through synthesis of multi-gene phylogenetics and phylogenomics.</title>
        <authorList>
            <person name="Vandepol N."/>
            <person name="Liber J."/>
            <person name="Desiro A."/>
            <person name="Na H."/>
            <person name="Kennedy M."/>
            <person name="Barry K."/>
            <person name="Grigoriev I.V."/>
            <person name="Miller A.N."/>
            <person name="O'Donnell K."/>
            <person name="Stajich J.E."/>
            <person name="Bonito G."/>
        </authorList>
    </citation>
    <scope>NUCLEOTIDE SEQUENCE</scope>
    <source>
        <strain evidence="5">BC1065</strain>
    </source>
</reference>
<sequence>MLTSDKRETNPVVQIPGLGSLRGQLDENVPVVRFLGVPFATVNKRWNPATPAQPWEGVYDATKIGPSPPQSPKWSPIWAKISGDVERPYEQVFSEKDCLNVNIFAPYDSTLGSDEPFPVMVWIYGGSFRMDATNLVAESIKRGKPVVVVCLNYRLNFFGFLASKELKEDIDNDPTLTGEQKAIGNWGLQDQKLAFLWVRDHIAAFGGNPKEITAFGESVGAESIGYHMMMRPHHGLFQRAIIQSGAPLDLPEEDIEHQSQKYFDDLATHFGIAKDTPAKEKVARLRAIPEKDLAEFVTVYPAVCFRPTIDGVLITGHVQDWYKDASRLDPGVKKVLIGMNRDEATVFSIFGAMKADAWPKFRARFGTADQISSGFDKIYGRPGPGEDAKVALADVKVVTDIVIAVPMLAFTSTLLKAQHQIETSMYFFDCTLDFLDKEHPEVGACHFLEMAYLFDSPYSRGHFTDREAAFAREVQRVWLELATSASKDDLPVVKELVWKGQGGPKNVIAFERGLKVGRTDIEWIARETYDFWTRFYDYQLERLAEGDYFSHGIKYNGPLDGDASGGGDEGEPTTFRASKTQCRCRSNQPCWPSAADWASLNTTVGGRLISTQPIGRPCHHLDYDKKACEAVHQGYHNATWRGDQPSTYMFPLWERYHDQTCFVGDSSDGGCFGHGSGQEQPCQRGSVPLYTVRVAAVEDVQASVRFAAQHGIQLAVKNTGHDFLGRHNGGGAGGDVLSVWTRFLNQIQVVDHFIPEGGPRSLGATGASGQPAVIVGAGVIISDLYQVVGKYGRVVVGGAEATVGAAGGFCQGGGHGPLTRTYGLCADNVLQYTVVTADGAVRKANEFQNQDLFWALRGGGGATFGIVFEAVFRTFPALPTPSSAHLIITSWDRNVMQKVLSRVLAMDYEHWWDEGWSGYLYITTLRMDMILFHGNRTSSQSRDSFVHFAQQLRALSCLVTVTESYQQYPSFLDGFGNFKIPQSVAGRNLIMGTRLIPRDLFANSAPSLPLVPSSLSHHSSPPSPPMSGADSLAAALRLVQDDLHPFNPIGFYLISLTGGKGVMGANASAVSVGPAWRKTQLLVTLLAEWPETAKYAVQQKAMETMSRATDRLRKLTPESGTYFNEADLLEPDWQASFFGDNYPRLRKVKNNYSNNSGNSNNKVTLECVSRNAVGNPRNVQNFENKHQLEESAPGITGDNETTADEELPLVRKGKQYIAEKEQAQALQLDLKTKELASMHIVREERRKCISDSSRYQYDRYQPPFP</sequence>
<dbReference type="GO" id="GO:0016491">
    <property type="term" value="F:oxidoreductase activity"/>
    <property type="evidence" value="ECO:0007669"/>
    <property type="project" value="InterPro"/>
</dbReference>
<dbReference type="InterPro" id="IPR016166">
    <property type="entry name" value="FAD-bd_PCMH"/>
</dbReference>
<dbReference type="GO" id="GO:0006581">
    <property type="term" value="P:acetylcholine catabolic process"/>
    <property type="evidence" value="ECO:0007669"/>
    <property type="project" value="TreeGrafter"/>
</dbReference>
<dbReference type="InterPro" id="IPR012951">
    <property type="entry name" value="BBE"/>
</dbReference>
<dbReference type="OrthoDB" id="408631at2759"/>
<dbReference type="GO" id="GO:0005615">
    <property type="term" value="C:extracellular space"/>
    <property type="evidence" value="ECO:0007669"/>
    <property type="project" value="TreeGrafter"/>
</dbReference>
<evidence type="ECO:0000256" key="3">
    <source>
        <dbReference type="ARBA" id="ARBA00022801"/>
    </source>
</evidence>
<dbReference type="InterPro" id="IPR050654">
    <property type="entry name" value="AChE-related_enzymes"/>
</dbReference>
<dbReference type="SUPFAM" id="SSF53474">
    <property type="entry name" value="alpha/beta-Hydrolases"/>
    <property type="match status" value="1"/>
</dbReference>
<name>A0A9P6PVS7_9FUNG</name>
<dbReference type="Pfam" id="PF00135">
    <property type="entry name" value="COesterase"/>
    <property type="match status" value="1"/>
</dbReference>
<dbReference type="GO" id="GO:0071949">
    <property type="term" value="F:FAD binding"/>
    <property type="evidence" value="ECO:0007669"/>
    <property type="project" value="InterPro"/>
</dbReference>
<dbReference type="Pfam" id="PF08031">
    <property type="entry name" value="BBE"/>
    <property type="match status" value="1"/>
</dbReference>
<dbReference type="AlphaFoldDB" id="A0A9P6PVS7"/>
<dbReference type="GO" id="GO:0005886">
    <property type="term" value="C:plasma membrane"/>
    <property type="evidence" value="ECO:0007669"/>
    <property type="project" value="TreeGrafter"/>
</dbReference>
<dbReference type="InterPro" id="IPR016169">
    <property type="entry name" value="FAD-bd_PCMH_sub2"/>
</dbReference>
<dbReference type="PANTHER" id="PTHR43918">
    <property type="entry name" value="ACETYLCHOLINESTERASE"/>
    <property type="match status" value="1"/>
</dbReference>
<dbReference type="Gene3D" id="3.30.465.10">
    <property type="match status" value="1"/>
</dbReference>
<comment type="caution">
    <text evidence="5">The sequence shown here is derived from an EMBL/GenBank/DDBJ whole genome shotgun (WGS) entry which is preliminary data.</text>
</comment>
<feature type="domain" description="FAD-binding PCMH-type" evidence="4">
    <location>
        <begin position="684"/>
        <end position="877"/>
    </location>
</feature>
<keyword evidence="6" id="KW-1185">Reference proteome</keyword>
<dbReference type="InterPro" id="IPR006094">
    <property type="entry name" value="Oxid_FAD_bind_N"/>
</dbReference>
<accession>A0A9P6PVS7</accession>
<dbReference type="InterPro" id="IPR036318">
    <property type="entry name" value="FAD-bd_PCMH-like_sf"/>
</dbReference>
<dbReference type="GO" id="GO:0019695">
    <property type="term" value="P:choline metabolic process"/>
    <property type="evidence" value="ECO:0007669"/>
    <property type="project" value="TreeGrafter"/>
</dbReference>
<evidence type="ECO:0000313" key="5">
    <source>
        <dbReference type="EMBL" id="KAG0253936.1"/>
    </source>
</evidence>
<keyword evidence="3" id="KW-0378">Hydrolase</keyword>
<dbReference type="InterPro" id="IPR002018">
    <property type="entry name" value="CarbesteraseB"/>
</dbReference>
<dbReference type="PANTHER" id="PTHR43918:SF4">
    <property type="entry name" value="CARBOXYLIC ESTER HYDROLASE"/>
    <property type="match status" value="1"/>
</dbReference>
<dbReference type="InterPro" id="IPR029058">
    <property type="entry name" value="AB_hydrolase_fold"/>
</dbReference>
<evidence type="ECO:0000313" key="6">
    <source>
        <dbReference type="Proteomes" id="UP000807716"/>
    </source>
</evidence>
<evidence type="ECO:0000259" key="4">
    <source>
        <dbReference type="PROSITE" id="PS51387"/>
    </source>
</evidence>
<proteinExistence type="inferred from homology"/>
<dbReference type="Proteomes" id="UP000807716">
    <property type="component" value="Unassembled WGS sequence"/>
</dbReference>